<dbReference type="RefSeq" id="WP_344264657.1">
    <property type="nucleotide sequence ID" value="NZ_BAAAMR010000015.1"/>
</dbReference>
<dbReference type="SMART" id="SM00960">
    <property type="entry name" value="Robl_LC7"/>
    <property type="match status" value="1"/>
</dbReference>
<protein>
    <submittedName>
        <fullName evidence="2">Roadblock/LC7 domain-containing protein</fullName>
    </submittedName>
</protein>
<dbReference type="Proteomes" id="UP001501020">
    <property type="component" value="Unassembled WGS sequence"/>
</dbReference>
<gene>
    <name evidence="2" type="ORF">GCM10009727_22860</name>
</gene>
<evidence type="ECO:0000313" key="3">
    <source>
        <dbReference type="Proteomes" id="UP001501020"/>
    </source>
</evidence>
<dbReference type="EMBL" id="BAAAMR010000015">
    <property type="protein sequence ID" value="GAA2130752.1"/>
    <property type="molecule type" value="Genomic_DNA"/>
</dbReference>
<accession>A0ABN2YQM4</accession>
<keyword evidence="3" id="KW-1185">Reference proteome</keyword>
<dbReference type="PANTHER" id="PTHR36222">
    <property type="entry name" value="SERINE PROTEASE INHIBITOR RV3364C"/>
    <property type="match status" value="1"/>
</dbReference>
<sequence length="149" mass="15403">MNGHAGWEGPSPVFADAGALGWMLDDLIERVGQIRNALVLSRDGLVMGACRDLSRDEAEYLAALAAGLYSVANGAQPHLDAGEVRQAVIELEAGLFFVVPAGSGSCLALLSEAGANAGLVAYEMTMLVKRVSQHLAARPRADLPSSGAG</sequence>
<proteinExistence type="predicted"/>
<dbReference type="PANTHER" id="PTHR36222:SF1">
    <property type="entry name" value="SERINE PROTEASE INHIBITOR RV3364C"/>
    <property type="match status" value="1"/>
</dbReference>
<organism evidence="2 3">
    <name type="scientific">Actinomadura napierensis</name>
    <dbReference type="NCBI Taxonomy" id="267854"/>
    <lineage>
        <taxon>Bacteria</taxon>
        <taxon>Bacillati</taxon>
        <taxon>Actinomycetota</taxon>
        <taxon>Actinomycetes</taxon>
        <taxon>Streptosporangiales</taxon>
        <taxon>Thermomonosporaceae</taxon>
        <taxon>Actinomadura</taxon>
    </lineage>
</organism>
<evidence type="ECO:0000259" key="1">
    <source>
        <dbReference type="SMART" id="SM00960"/>
    </source>
</evidence>
<comment type="caution">
    <text evidence="2">The sequence shown here is derived from an EMBL/GenBank/DDBJ whole genome shotgun (WGS) entry which is preliminary data.</text>
</comment>
<dbReference type="Gene3D" id="3.30.450.30">
    <property type="entry name" value="Dynein light chain 2a, cytoplasmic"/>
    <property type="match status" value="1"/>
</dbReference>
<reference evidence="2 3" key="1">
    <citation type="journal article" date="2019" name="Int. J. Syst. Evol. Microbiol.">
        <title>The Global Catalogue of Microorganisms (GCM) 10K type strain sequencing project: providing services to taxonomists for standard genome sequencing and annotation.</title>
        <authorList>
            <consortium name="The Broad Institute Genomics Platform"/>
            <consortium name="The Broad Institute Genome Sequencing Center for Infectious Disease"/>
            <person name="Wu L."/>
            <person name="Ma J."/>
        </authorList>
    </citation>
    <scope>NUCLEOTIDE SEQUENCE [LARGE SCALE GENOMIC DNA]</scope>
    <source>
        <strain evidence="2 3">JCM 13850</strain>
    </source>
</reference>
<name>A0ABN2YQM4_9ACTN</name>
<feature type="domain" description="Roadblock/LAMTOR2" evidence="1">
    <location>
        <begin position="21"/>
        <end position="111"/>
    </location>
</feature>
<evidence type="ECO:0000313" key="2">
    <source>
        <dbReference type="EMBL" id="GAA2130752.1"/>
    </source>
</evidence>
<dbReference type="Pfam" id="PF03259">
    <property type="entry name" value="Robl_LC7"/>
    <property type="match status" value="1"/>
</dbReference>
<dbReference type="SUPFAM" id="SSF103196">
    <property type="entry name" value="Roadblock/LC7 domain"/>
    <property type="match status" value="1"/>
</dbReference>
<dbReference type="InterPro" id="IPR004942">
    <property type="entry name" value="Roadblock/LAMTOR2_dom"/>
</dbReference>
<dbReference type="InterPro" id="IPR053141">
    <property type="entry name" value="Mycobact_SerProt_Inhib_Rv3364c"/>
</dbReference>